<dbReference type="EMBL" id="CP051461">
    <property type="protein sequence ID" value="QJC56237.1"/>
    <property type="molecule type" value="Genomic_DNA"/>
</dbReference>
<dbReference type="PIRSF" id="PIRSF000524">
    <property type="entry name" value="SPT"/>
    <property type="match status" value="1"/>
</dbReference>
<protein>
    <submittedName>
        <fullName evidence="7">Serine--glyoxylate aminotransferase</fullName>
        <ecNumber evidence="7">2.6.1.45</ecNumber>
    </submittedName>
</protein>
<dbReference type="AlphaFoldDB" id="A0A6H2H8Y9"/>
<dbReference type="RefSeq" id="WP_168921971.1">
    <property type="nucleotide sequence ID" value="NZ_CP051461.1"/>
</dbReference>
<dbReference type="SUPFAM" id="SSF53383">
    <property type="entry name" value="PLP-dependent transferases"/>
    <property type="match status" value="1"/>
</dbReference>
<keyword evidence="8" id="KW-1185">Reference proteome</keyword>
<dbReference type="InterPro" id="IPR024169">
    <property type="entry name" value="SP_NH2Trfase/AEP_transaminase"/>
</dbReference>
<evidence type="ECO:0000259" key="6">
    <source>
        <dbReference type="Pfam" id="PF00266"/>
    </source>
</evidence>
<comment type="cofactor">
    <cofactor evidence="1 5">
        <name>pyridoxal 5'-phosphate</name>
        <dbReference type="ChEBI" id="CHEBI:597326"/>
    </cofactor>
</comment>
<dbReference type="InterPro" id="IPR015421">
    <property type="entry name" value="PyrdxlP-dep_Trfase_major"/>
</dbReference>
<feature type="domain" description="Aminotransferase class V" evidence="6">
    <location>
        <begin position="10"/>
        <end position="339"/>
    </location>
</feature>
<dbReference type="FunFam" id="3.90.1150.10:FF:000204">
    <property type="entry name" value="Hypothetical aminotransferase"/>
    <property type="match status" value="1"/>
</dbReference>
<dbReference type="KEGG" id="pvac:HC248_01539"/>
<evidence type="ECO:0000256" key="5">
    <source>
        <dbReference type="PIRSR" id="PIRSR000524-50"/>
    </source>
</evidence>
<dbReference type="GO" id="GO:0019265">
    <property type="term" value="P:glycine biosynthetic process, by transamination of glyoxylate"/>
    <property type="evidence" value="ECO:0007669"/>
    <property type="project" value="TreeGrafter"/>
</dbReference>
<evidence type="ECO:0000256" key="4">
    <source>
        <dbReference type="PIRSR" id="PIRSR000524-1"/>
    </source>
</evidence>
<dbReference type="PANTHER" id="PTHR21152">
    <property type="entry name" value="AMINOTRANSFERASE CLASS V"/>
    <property type="match status" value="1"/>
</dbReference>
<dbReference type="GO" id="GO:0008453">
    <property type="term" value="F:alanine-glyoxylate transaminase activity"/>
    <property type="evidence" value="ECO:0007669"/>
    <property type="project" value="TreeGrafter"/>
</dbReference>
<dbReference type="EC" id="2.6.1.45" evidence="7"/>
<evidence type="ECO:0000313" key="8">
    <source>
        <dbReference type="Proteomes" id="UP000502041"/>
    </source>
</evidence>
<evidence type="ECO:0000256" key="3">
    <source>
        <dbReference type="ARBA" id="ARBA00022898"/>
    </source>
</evidence>
<dbReference type="Pfam" id="PF00266">
    <property type="entry name" value="Aminotran_5"/>
    <property type="match status" value="1"/>
</dbReference>
<keyword evidence="7" id="KW-0032">Aminotransferase</keyword>
<feature type="binding site" evidence="4">
    <location>
        <position position="349"/>
    </location>
    <ligand>
        <name>substrate</name>
    </ligand>
</feature>
<keyword evidence="7" id="KW-0808">Transferase</keyword>
<feature type="modified residue" description="N6-(pyridoxal phosphate)lysine" evidence="5">
    <location>
        <position position="200"/>
    </location>
</feature>
<comment type="similarity">
    <text evidence="2">Belongs to the class-V pyridoxal-phosphate-dependent aminotransferase family.</text>
</comment>
<reference evidence="7 8" key="1">
    <citation type="submission" date="2020-04" db="EMBL/GenBank/DDBJ databases">
        <title>Complete genome of a Psychrophilic, Marine, Gas Vacuolate Bacterium Polaromonas vacuolata KCTC 22033T.</title>
        <authorList>
            <person name="Hwang K."/>
            <person name="Kim K.M."/>
        </authorList>
    </citation>
    <scope>NUCLEOTIDE SEQUENCE [LARGE SCALE GENOMIC DNA]</scope>
    <source>
        <strain evidence="7 8">KCTC 22033</strain>
    </source>
</reference>
<gene>
    <name evidence="7" type="primary">sgaA</name>
    <name evidence="7" type="ORF">HC248_01539</name>
</gene>
<dbReference type="Proteomes" id="UP000502041">
    <property type="component" value="Chromosome"/>
</dbReference>
<dbReference type="Gene3D" id="3.90.1150.10">
    <property type="entry name" value="Aspartate Aminotransferase, domain 1"/>
    <property type="match status" value="1"/>
</dbReference>
<dbReference type="Gene3D" id="3.40.640.10">
    <property type="entry name" value="Type I PLP-dependent aspartate aminotransferase-like (Major domain)"/>
    <property type="match status" value="1"/>
</dbReference>
<evidence type="ECO:0000256" key="1">
    <source>
        <dbReference type="ARBA" id="ARBA00001933"/>
    </source>
</evidence>
<evidence type="ECO:0000256" key="2">
    <source>
        <dbReference type="ARBA" id="ARBA00009236"/>
    </source>
</evidence>
<dbReference type="InterPro" id="IPR015422">
    <property type="entry name" value="PyrdxlP-dep_Trfase_small"/>
</dbReference>
<accession>A0A6H2H8Y9</accession>
<sequence>MTHSRPGHQFLHSPGPTHVPLAVMQAMANQPMDLADPRLNGIIDRVEAGLKRLLNTESANIFLYAANGHGAWEAVISNLIAPGQTVLVPGTGHFSESWAVQTEAMGGHVIRTPWVEGLSIDVAAVERVLREDTEHKIVAVFAVHTDTASSISSDLLALRAVLDAVKHPALFVVDVVASLGASRFSMHEVGANVVLGASQKGLMCPPGLGFAAADARAMAVCEANPTPRFYWDWRLRVSEFSYRKFCGTPPQTLLMGLDAALELIFHEGVDQVLARHQLIKRMVHAAVACWSQGGALHFLASDPASRSASVTAVAVGPGANPEALRTLARERFDVALAGGLGQLAGRVFRIGHMGDINAPMILGCLGGVEAALRVQRVPIGSGALEAAVACLVAG</sequence>
<dbReference type="InterPro" id="IPR000192">
    <property type="entry name" value="Aminotrans_V_dom"/>
</dbReference>
<dbReference type="GO" id="GO:0050281">
    <property type="term" value="F:L-serine-glyoxylate transaminase activity"/>
    <property type="evidence" value="ECO:0007669"/>
    <property type="project" value="UniProtKB-EC"/>
</dbReference>
<evidence type="ECO:0000313" key="7">
    <source>
        <dbReference type="EMBL" id="QJC56237.1"/>
    </source>
</evidence>
<dbReference type="GO" id="GO:0004760">
    <property type="term" value="F:L-serine-pyruvate transaminase activity"/>
    <property type="evidence" value="ECO:0007669"/>
    <property type="project" value="TreeGrafter"/>
</dbReference>
<keyword evidence="3 5" id="KW-0663">Pyridoxal phosphate</keyword>
<proteinExistence type="inferred from homology"/>
<dbReference type="InterPro" id="IPR015424">
    <property type="entry name" value="PyrdxlP-dep_Trfase"/>
</dbReference>
<organism evidence="7 8">
    <name type="scientific">Polaromonas vacuolata</name>
    <dbReference type="NCBI Taxonomy" id="37448"/>
    <lineage>
        <taxon>Bacteria</taxon>
        <taxon>Pseudomonadati</taxon>
        <taxon>Pseudomonadota</taxon>
        <taxon>Betaproteobacteria</taxon>
        <taxon>Burkholderiales</taxon>
        <taxon>Comamonadaceae</taxon>
        <taxon>Polaromonas</taxon>
    </lineage>
</organism>
<name>A0A6H2H8Y9_9BURK</name>
<dbReference type="PANTHER" id="PTHR21152:SF40">
    <property type="entry name" value="ALANINE--GLYOXYLATE AMINOTRANSFERASE"/>
    <property type="match status" value="1"/>
</dbReference>